<dbReference type="Proteomes" id="UP000002729">
    <property type="component" value="Unassembled WGS sequence"/>
</dbReference>
<dbReference type="Gene3D" id="6.10.140.2220">
    <property type="match status" value="1"/>
</dbReference>
<evidence type="ECO:0000313" key="3">
    <source>
        <dbReference type="EMBL" id="EGB10640.1"/>
    </source>
</evidence>
<dbReference type="RefSeq" id="XP_009034241.1">
    <property type="nucleotide sequence ID" value="XM_009035993.1"/>
</dbReference>
<dbReference type="GeneID" id="20223703"/>
<feature type="transmembrane region" description="Helical" evidence="2">
    <location>
        <begin position="1066"/>
        <end position="1096"/>
    </location>
</feature>
<gene>
    <name evidence="3" type="ORF">AURANDRAFT_62035</name>
</gene>
<evidence type="ECO:0000256" key="1">
    <source>
        <dbReference type="SAM" id="MobiDB-lite"/>
    </source>
</evidence>
<feature type="region of interest" description="Disordered" evidence="1">
    <location>
        <begin position="1818"/>
        <end position="1845"/>
    </location>
</feature>
<dbReference type="GO" id="GO:0005886">
    <property type="term" value="C:plasma membrane"/>
    <property type="evidence" value="ECO:0007669"/>
    <property type="project" value="TreeGrafter"/>
</dbReference>
<dbReference type="InterPro" id="IPR046341">
    <property type="entry name" value="SET_dom_sf"/>
</dbReference>
<dbReference type="SUPFAM" id="SSF82199">
    <property type="entry name" value="SET domain"/>
    <property type="match status" value="1"/>
</dbReference>
<organism evidence="4">
    <name type="scientific">Aureococcus anophagefferens</name>
    <name type="common">Harmful bloom alga</name>
    <dbReference type="NCBI Taxonomy" id="44056"/>
    <lineage>
        <taxon>Eukaryota</taxon>
        <taxon>Sar</taxon>
        <taxon>Stramenopiles</taxon>
        <taxon>Ochrophyta</taxon>
        <taxon>Pelagophyceae</taxon>
        <taxon>Pelagomonadales</taxon>
        <taxon>Pelagomonadaceae</taxon>
        <taxon>Aureococcus</taxon>
    </lineage>
</organism>
<dbReference type="Gene3D" id="1.10.220.160">
    <property type="match status" value="1"/>
</dbReference>
<keyword evidence="2" id="KW-0472">Membrane</keyword>
<dbReference type="InParanoid" id="F0Y253"/>
<reference evidence="3 4" key="1">
    <citation type="journal article" date="2011" name="Proc. Natl. Acad. Sci. U.S.A.">
        <title>Niche of harmful alga Aureococcus anophagefferens revealed through ecogenomics.</title>
        <authorList>
            <person name="Gobler C.J."/>
            <person name="Berry D.L."/>
            <person name="Dyhrman S.T."/>
            <person name="Wilhelm S.W."/>
            <person name="Salamov A."/>
            <person name="Lobanov A.V."/>
            <person name="Zhang Y."/>
            <person name="Collier J.L."/>
            <person name="Wurch L.L."/>
            <person name="Kustka A.B."/>
            <person name="Dill B.D."/>
            <person name="Shah M."/>
            <person name="VerBerkmoes N.C."/>
            <person name="Kuo A."/>
            <person name="Terry A."/>
            <person name="Pangilinan J."/>
            <person name="Lindquist E.A."/>
            <person name="Lucas S."/>
            <person name="Paulsen I.T."/>
            <person name="Hattenrath-Lehmann T.K."/>
            <person name="Talmage S.C."/>
            <person name="Walker E.A."/>
            <person name="Koch F."/>
            <person name="Burson A.M."/>
            <person name="Marcoval M.A."/>
            <person name="Tang Y.Z."/>
            <person name="Lecleir G.R."/>
            <person name="Coyne K.J."/>
            <person name="Berg G.M."/>
            <person name="Bertrand E.M."/>
            <person name="Saito M.A."/>
            <person name="Gladyshev V.N."/>
            <person name="Grigoriev I.V."/>
        </authorList>
    </citation>
    <scope>NUCLEOTIDE SEQUENCE [LARGE SCALE GENOMIC DNA]</scope>
    <source>
        <strain evidence="4">CCMP 1984</strain>
    </source>
</reference>
<feature type="transmembrane region" description="Helical" evidence="2">
    <location>
        <begin position="1123"/>
        <end position="1142"/>
    </location>
</feature>
<dbReference type="PANTHER" id="PTHR13018">
    <property type="entry name" value="PROBABLE MEMBRANE PROTEIN DUF221-RELATED"/>
    <property type="match status" value="1"/>
</dbReference>
<sequence>MATAGAATFARSGGTARARSEPLAPVDADLWVIDEAGVHTSESSLPARILNACPKWKFRRQDIVLEDLEGMPPHAACLVLRKLAEEALRSEVIAQSAGRECAATLRGRLSAEARSASFRDLDETYVKPDRAAADAKRRARLFEGGRNSAFGSTESLERLGVGVKLFFEALRVSSAVLLVMGVCYVPVMVLNGAGNGGYALSSSAIAAAADFGMIRLSLANQGLDPDAFLQGGCACPESGPYAALIDQGVDIKCEAGGHDCRCNERRGLTSSTICKDWRDLDVYGQDMKDKTMTTWISCFCFLAACAVVAGAIAFALRLNRLVSAHRKANAEPSDYTVMVRGLPEDATIAEIRDHFSALYDLSKPMDARAPTAGVDERGVALAVAGAGFVLVGVAAVFAAPAEPAAVAAPVLAAAAGFAYARKKRVGRPTRRPSPTQAWQAERLAVLRQRKGRAKASPYRVAPDATPPPITVEALDAESDVLCADFPSAVLPVSDVSHVAGNEQFLGSWVADVQLSHPFGALIRGARAKIKTVNKEAALRARVQKLKAKGGSLAKVGAAMKKFDVLVAKQAQYFDKLVAKHDPRTTMARCGVAFVTFEHEESAFRCLDDYRASKKFWTRSFQPAALRFRGAKALRVGKAPAPSNIIWENLEHSAAETFVRRRVSDVLTILILILSAAACNFASRRSARAARATPDKLKCDNLPAAFTGSYQNLTNELVHFGDGACPAGYEHFEYAGLDYADLPVLAMGLGLPPMNRTDAGLEVDETLAADLQCDHDGGRFSKSCTVSARSEIYGLLRVDAGDGNAYASTDLSDRCVEDRCRVCDGACAPKDTDDDPSLKCYSLACYGRPDQDVTSGWLTTQACFEYHPALLTACYCSYNLGLKKTWYILTGRKDMGGFDVCEDAVKASFVALLAQLVVAVLVIVVNEATRVAIYALVDVEHHVSHTKRLSSLVLKLTSSMFVNTALIALAVNAYLDPDDARKEVRETSEGSKLFSGNHANMGKKWYGSVGAALGVTMIMNVFVPQISFVQKVVVAELKRVLLRSGATTQQALDALYRPPRWEVERSYAIVLNTMLVSLFYAAGMPLLIPMAAVALFLSYGVNRALLLKCVDQPPNFDETLGIKFAKYFLAMALVHVAMAAYILSEEELLHSGSFASGEKIAQHGSRPDWQIFAIRRMSRHNVVLFVILFAVFFGLALVYAVVGRPAVLLFYDACALCNVEVRRASLDHVYRHTGFTAPWRSVVFHPKLRKGAKKEVVLANFSTIYRRWRAAGATPNGARHRKGDVQRSWEVMAETHLVDYNIVNNPEYADILAVLDENGYKAACVPCNAPADSIDTIARDSIDAIARVEEQAWLVSSATGRSRWVFEDAADVGEIVHRGGSRSVVAARSVGRGCRVLRDRSAAASPRLEKCRDVCWVCLRKSSIVCKGCLAVSWCSEACKARTAGVDGHDCALVCKLVDMAGVMHRASKADAAPELKKRDAAVAEATAIARDVDFDALLLASRLDAPVPGLVDHRDLLIARSRDDDAAHAALRAARVGGSILSRMRDRDDAYAALVEVQLLQIRFNAFPLDCAGLASAGLALFPRGAALNHSCEPNVWLSIFAADDDGEPGCAFEARYCGDAPTLEQGTELLCSYLRPRVLLATRAQRRHALKASFFFACACARCERNEADRPTSKRPLEVGVAFQNLERDPCLGAVRDAVDAVAVELGKATGDGVVAARLAGRALDRAACGAARGAMRADLRLLAAQRLAKSKRNKDAAAVAESALEDLAAALAPADPKRANVARFVAKLRRDAAGGGAAARRVATAAHARDARDGYADADVLNPPKPGAYPGEKHARTATYDNV</sequence>
<dbReference type="PANTHER" id="PTHR13018:SF83">
    <property type="entry name" value="RRM DOMAIN-CONTAINING PROTEIN"/>
    <property type="match status" value="1"/>
</dbReference>
<dbReference type="KEGG" id="aaf:AURANDRAFT_62035"/>
<dbReference type="Gene3D" id="2.170.270.10">
    <property type="entry name" value="SET domain"/>
    <property type="match status" value="1"/>
</dbReference>
<dbReference type="EMBL" id="GL833123">
    <property type="protein sequence ID" value="EGB10640.1"/>
    <property type="molecule type" value="Genomic_DNA"/>
</dbReference>
<evidence type="ECO:0000313" key="4">
    <source>
        <dbReference type="Proteomes" id="UP000002729"/>
    </source>
</evidence>
<accession>F0Y253</accession>
<feature type="transmembrane region" description="Helical" evidence="2">
    <location>
        <begin position="665"/>
        <end position="682"/>
    </location>
</feature>
<dbReference type="OMA" id="CERNEAD"/>
<evidence type="ECO:0000256" key="2">
    <source>
        <dbReference type="SAM" id="Phobius"/>
    </source>
</evidence>
<keyword evidence="2" id="KW-0812">Transmembrane</keyword>
<dbReference type="eggNOG" id="ENOG502QZ1Z">
    <property type="taxonomic scope" value="Eukaryota"/>
</dbReference>
<protein>
    <submittedName>
        <fullName evidence="3">Uncharacterized protein</fullName>
    </submittedName>
</protein>
<keyword evidence="4" id="KW-1185">Reference proteome</keyword>
<dbReference type="OrthoDB" id="192629at2759"/>
<feature type="transmembrane region" description="Helical" evidence="2">
    <location>
        <begin position="378"/>
        <end position="398"/>
    </location>
</feature>
<feature type="transmembrane region" description="Helical" evidence="2">
    <location>
        <begin position="1181"/>
        <end position="1201"/>
    </location>
</feature>
<keyword evidence="2" id="KW-1133">Transmembrane helix</keyword>
<dbReference type="GO" id="GO:0005227">
    <property type="term" value="F:calcium-activated cation channel activity"/>
    <property type="evidence" value="ECO:0007669"/>
    <property type="project" value="InterPro"/>
</dbReference>
<feature type="transmembrane region" description="Helical" evidence="2">
    <location>
        <begin position="294"/>
        <end position="316"/>
    </location>
</feature>
<proteinExistence type="predicted"/>
<feature type="transmembrane region" description="Helical" evidence="2">
    <location>
        <begin position="1004"/>
        <end position="1022"/>
    </location>
</feature>
<name>F0Y253_AURAN</name>
<dbReference type="InterPro" id="IPR045122">
    <property type="entry name" value="Csc1-like"/>
</dbReference>
<feature type="transmembrane region" description="Helical" evidence="2">
    <location>
        <begin position="951"/>
        <end position="974"/>
    </location>
</feature>
<feature type="transmembrane region" description="Helical" evidence="2">
    <location>
        <begin position="404"/>
        <end position="421"/>
    </location>
</feature>
<dbReference type="CDD" id="cd20071">
    <property type="entry name" value="SET_SMYD"/>
    <property type="match status" value="1"/>
</dbReference>
<feature type="transmembrane region" description="Helical" evidence="2">
    <location>
        <begin position="906"/>
        <end position="924"/>
    </location>
</feature>